<organism evidence="2 3">
    <name type="scientific">Cystobacter fuscus (strain ATCC 25194 / DSM 2262 / NBRC 100088 / M29)</name>
    <dbReference type="NCBI Taxonomy" id="1242864"/>
    <lineage>
        <taxon>Bacteria</taxon>
        <taxon>Pseudomonadati</taxon>
        <taxon>Myxococcota</taxon>
        <taxon>Myxococcia</taxon>
        <taxon>Myxococcales</taxon>
        <taxon>Cystobacterineae</taxon>
        <taxon>Archangiaceae</taxon>
        <taxon>Cystobacter</taxon>
    </lineage>
</organism>
<sequence>MSYLDFSIVSPLPGADGRPLPVPASWVPFPSVGEERLYVSPSVDEGALPARFIQPLLCRGRGHPASGVGYIGVDSRVWMDERYTGESTPVPGSPAPELEQPEFGVPRPRLSVEALLHSLGFASPHLPARHWDGHAGAPVRVAVIDTDCGGWDVLRGLDETSLLHATSERGSWFPRSPQPPEPSRSVAGHGVVMAAAVEAVAPGVRLGLFEIPLAHDSFLHVTDLAAALARAVGEWGADVVLVAMAHGGWGVPAHLRAILRGCARSGRGGRGALIVCCTGRIDQNRDVHGDSAVLASDDFNAQPWVIPVAACGLGGGWYRLHGTPLGRLGPSVELCAPGELVTFPAIGAADDSSLAAALVAGTAARMVATHPGLRLTEFRQLLRATAVKTPPEENPSATGLEAHHFNDWDQGGHNFKLGHGRLDALGACLAAADPVCFALLATRTPASVPGSPAEVERNQEAARSWEASSWSGAPHEPLLRRYLSLRGCFVPLVLRDSPLRDALFWLARHLCALRRHGGLATWPVDGIDHGALKDRCLHVLEVLGEALEQSPPEVPTSEASRWLYTLMRRLEATPSQTIARFLAKALAFPSGASG</sequence>
<evidence type="ECO:0000259" key="1">
    <source>
        <dbReference type="Pfam" id="PF00082"/>
    </source>
</evidence>
<dbReference type="Pfam" id="PF00082">
    <property type="entry name" value="Peptidase_S8"/>
    <property type="match status" value="1"/>
</dbReference>
<feature type="domain" description="Peptidase S8/S53" evidence="1">
    <location>
        <begin position="139"/>
        <end position="406"/>
    </location>
</feature>
<name>S9QPL3_CYSF2</name>
<dbReference type="Proteomes" id="UP000011682">
    <property type="component" value="Unassembled WGS sequence"/>
</dbReference>
<evidence type="ECO:0000313" key="3">
    <source>
        <dbReference type="Proteomes" id="UP000011682"/>
    </source>
</evidence>
<dbReference type="eggNOG" id="COG1404">
    <property type="taxonomic scope" value="Bacteria"/>
</dbReference>
<keyword evidence="3" id="KW-1185">Reference proteome</keyword>
<dbReference type="RefSeq" id="WP_002628208.1">
    <property type="nucleotide sequence ID" value="NZ_ANAH02000005.1"/>
</dbReference>
<proteinExistence type="predicted"/>
<dbReference type="GO" id="GO:0006508">
    <property type="term" value="P:proteolysis"/>
    <property type="evidence" value="ECO:0007669"/>
    <property type="project" value="InterPro"/>
</dbReference>
<comment type="caution">
    <text evidence="2">The sequence shown here is derived from an EMBL/GenBank/DDBJ whole genome shotgun (WGS) entry which is preliminary data.</text>
</comment>
<dbReference type="EMBL" id="ANAH02000005">
    <property type="protein sequence ID" value="EPX63249.1"/>
    <property type="molecule type" value="Genomic_DNA"/>
</dbReference>
<protein>
    <recommendedName>
        <fullName evidence="1">Peptidase S8/S53 domain-containing protein</fullName>
    </recommendedName>
</protein>
<dbReference type="InterPro" id="IPR036852">
    <property type="entry name" value="Peptidase_S8/S53_dom_sf"/>
</dbReference>
<accession>S9QPL3</accession>
<dbReference type="InterPro" id="IPR000209">
    <property type="entry name" value="Peptidase_S8/S53_dom"/>
</dbReference>
<gene>
    <name evidence="2" type="ORF">D187_005654</name>
</gene>
<dbReference type="GO" id="GO:0004252">
    <property type="term" value="F:serine-type endopeptidase activity"/>
    <property type="evidence" value="ECO:0007669"/>
    <property type="project" value="InterPro"/>
</dbReference>
<dbReference type="CDD" id="cd00306">
    <property type="entry name" value="Peptidases_S8_S53"/>
    <property type="match status" value="1"/>
</dbReference>
<evidence type="ECO:0000313" key="2">
    <source>
        <dbReference type="EMBL" id="EPX63249.1"/>
    </source>
</evidence>
<dbReference type="SUPFAM" id="SSF52743">
    <property type="entry name" value="Subtilisin-like"/>
    <property type="match status" value="1"/>
</dbReference>
<dbReference type="AlphaFoldDB" id="S9QPL3"/>
<reference evidence="2" key="1">
    <citation type="submission" date="2013-05" db="EMBL/GenBank/DDBJ databases">
        <title>Genome assembly of Cystobacter fuscus DSM 2262.</title>
        <authorList>
            <person name="Sharma G."/>
            <person name="Khatri I."/>
            <person name="Kaur C."/>
            <person name="Mayilraj S."/>
            <person name="Subramanian S."/>
        </authorList>
    </citation>
    <scope>NUCLEOTIDE SEQUENCE [LARGE SCALE GENOMIC DNA]</scope>
    <source>
        <strain evidence="2">DSM 2262</strain>
    </source>
</reference>
<dbReference type="Gene3D" id="3.40.50.200">
    <property type="entry name" value="Peptidase S8/S53 domain"/>
    <property type="match status" value="1"/>
</dbReference>